<dbReference type="SUPFAM" id="SSF47188">
    <property type="entry name" value="Hemerythrin-like"/>
    <property type="match status" value="1"/>
</dbReference>
<dbReference type="NCBIfam" id="NF033749">
    <property type="entry name" value="bact_hemeryth"/>
    <property type="match status" value="1"/>
</dbReference>
<keyword evidence="4" id="KW-0408">Iron</keyword>
<comment type="similarity">
    <text evidence="1">Belongs to the hemerythrin family.</text>
</comment>
<evidence type="ECO:0000313" key="6">
    <source>
        <dbReference type="EMBL" id="OYD80854.1"/>
    </source>
</evidence>
<dbReference type="InterPro" id="IPR016131">
    <property type="entry name" value="Haemerythrin_Fe_BS"/>
</dbReference>
<dbReference type="GO" id="GO:0005344">
    <property type="term" value="F:oxygen carrier activity"/>
    <property type="evidence" value="ECO:0007669"/>
    <property type="project" value="UniProtKB-KW"/>
</dbReference>
<reference evidence="6 7" key="1">
    <citation type="submission" date="2017-07" db="EMBL/GenBank/DDBJ databases">
        <title>Whole genome sequence of Azospirillum brasilense 2A1, a potential biofertilizer strain.</title>
        <authorList>
            <person name="Fontana C.A."/>
            <person name="Toffoli L.M."/>
            <person name="Salazar S.M."/>
            <person name="Puglisi E."/>
            <person name="Pedraza R."/>
            <person name="Bassi D."/>
            <person name="Cocconcelli P.S."/>
        </authorList>
    </citation>
    <scope>NUCLEOTIDE SEQUENCE [LARGE SCALE GENOMIC DNA]</scope>
    <source>
        <strain evidence="6 7">2A1</strain>
        <plasmid evidence="6">unnamed</plasmid>
    </source>
</reference>
<proteinExistence type="inferred from homology"/>
<evidence type="ECO:0000256" key="3">
    <source>
        <dbReference type="ARBA" id="ARBA00022723"/>
    </source>
</evidence>
<dbReference type="InterPro" id="IPR035938">
    <property type="entry name" value="Hemerythrin-like_sf"/>
</dbReference>
<evidence type="ECO:0000256" key="1">
    <source>
        <dbReference type="ARBA" id="ARBA00010587"/>
    </source>
</evidence>
<geneLocation type="plasmid" evidence="6">
    <name>unnamed</name>
</geneLocation>
<dbReference type="AlphaFoldDB" id="A0A235H5W5"/>
<accession>A0A235H5W5</accession>
<dbReference type="PANTHER" id="PTHR37164:SF1">
    <property type="entry name" value="BACTERIOHEMERYTHRIN"/>
    <property type="match status" value="1"/>
</dbReference>
<keyword evidence="6" id="KW-0614">Plasmid</keyword>
<keyword evidence="2" id="KW-0561">Oxygen transport</keyword>
<comment type="caution">
    <text evidence="6">The sequence shown here is derived from an EMBL/GenBank/DDBJ whole genome shotgun (WGS) entry which is preliminary data.</text>
</comment>
<feature type="domain" description="Hemerythrin-like" evidence="5">
    <location>
        <begin position="13"/>
        <end position="124"/>
    </location>
</feature>
<dbReference type="Gene3D" id="1.20.120.50">
    <property type="entry name" value="Hemerythrin-like"/>
    <property type="match status" value="1"/>
</dbReference>
<evidence type="ECO:0000256" key="4">
    <source>
        <dbReference type="ARBA" id="ARBA00023004"/>
    </source>
</evidence>
<dbReference type="CDD" id="cd12107">
    <property type="entry name" value="Hemerythrin"/>
    <property type="match status" value="1"/>
</dbReference>
<gene>
    <name evidence="6" type="ORF">CHT98_28915</name>
</gene>
<dbReference type="NCBIfam" id="TIGR02481">
    <property type="entry name" value="hemeryth_dom"/>
    <property type="match status" value="1"/>
</dbReference>
<dbReference type="EMBL" id="NOWT01000043">
    <property type="protein sequence ID" value="OYD80854.1"/>
    <property type="molecule type" value="Genomic_DNA"/>
</dbReference>
<protein>
    <recommendedName>
        <fullName evidence="5">Hemerythrin-like domain-containing protein</fullName>
    </recommendedName>
</protein>
<dbReference type="InterPro" id="IPR012827">
    <property type="entry name" value="Hemerythrin_metal-bd"/>
</dbReference>
<name>A0A235H5W5_AZOBR</name>
<dbReference type="Pfam" id="PF01814">
    <property type="entry name" value="Hemerythrin"/>
    <property type="match status" value="1"/>
</dbReference>
<dbReference type="PANTHER" id="PTHR37164">
    <property type="entry name" value="BACTERIOHEMERYTHRIN"/>
    <property type="match status" value="1"/>
</dbReference>
<organism evidence="6 7">
    <name type="scientific">Azospirillum brasilense</name>
    <dbReference type="NCBI Taxonomy" id="192"/>
    <lineage>
        <taxon>Bacteria</taxon>
        <taxon>Pseudomonadati</taxon>
        <taxon>Pseudomonadota</taxon>
        <taxon>Alphaproteobacteria</taxon>
        <taxon>Rhodospirillales</taxon>
        <taxon>Azospirillaceae</taxon>
        <taxon>Azospirillum</taxon>
    </lineage>
</organism>
<keyword evidence="3" id="KW-0479">Metal-binding</keyword>
<evidence type="ECO:0000259" key="5">
    <source>
        <dbReference type="Pfam" id="PF01814"/>
    </source>
</evidence>
<dbReference type="RefSeq" id="WP_094306832.1">
    <property type="nucleotide sequence ID" value="NZ_NOWT01000043.1"/>
</dbReference>
<dbReference type="InterPro" id="IPR050669">
    <property type="entry name" value="Hemerythrin"/>
</dbReference>
<sequence length="144" mass="16323">MEWDAAYAIGQSAVDGDHQRLFQLFNQFSAAIAAGETRESANRFLRELADYSAYHFRREEGLMHAVGYPDYTKHKTMHDTFADFVRRQSDSGARDLEEVQFLQSYVEMWLCGHILVMDKWFGEWLDGRGGDCRGGDSGAAAPTS</sequence>
<evidence type="ECO:0000313" key="7">
    <source>
        <dbReference type="Proteomes" id="UP000215367"/>
    </source>
</evidence>
<dbReference type="GO" id="GO:0046872">
    <property type="term" value="F:metal ion binding"/>
    <property type="evidence" value="ECO:0007669"/>
    <property type="project" value="UniProtKB-KW"/>
</dbReference>
<dbReference type="PROSITE" id="PS00550">
    <property type="entry name" value="HEMERYTHRINS"/>
    <property type="match status" value="1"/>
</dbReference>
<evidence type="ECO:0000256" key="2">
    <source>
        <dbReference type="ARBA" id="ARBA00022621"/>
    </source>
</evidence>
<dbReference type="Proteomes" id="UP000215367">
    <property type="component" value="Unassembled WGS sequence"/>
</dbReference>
<dbReference type="InterPro" id="IPR012312">
    <property type="entry name" value="Hemerythrin-like"/>
</dbReference>
<keyword evidence="2" id="KW-0813">Transport</keyword>